<evidence type="ECO:0000313" key="3">
    <source>
        <dbReference type="Proteomes" id="UP000305778"/>
    </source>
</evidence>
<dbReference type="InterPro" id="IPR007278">
    <property type="entry name" value="DUF397"/>
</dbReference>
<dbReference type="AlphaFoldDB" id="A0A4U0S2C2"/>
<gene>
    <name evidence="2" type="ORF">FCI23_37840</name>
</gene>
<sequence length="68" mass="7271">MSELAWRKSSFSGDDANRDCVEVAAAPEGLVHFRESDTPGVVAVTTPAKWGAFVKGVKAGEFDDRLTS</sequence>
<dbReference type="OrthoDB" id="3402668at2"/>
<reference evidence="2 3" key="1">
    <citation type="submission" date="2019-04" db="EMBL/GenBank/DDBJ databases">
        <title>Streptomyces oryziradicis sp. nov., a novel actinomycete isolated from rhizosphere soil of rice (Oryza sativa L.).</title>
        <authorList>
            <person name="Li C."/>
        </authorList>
    </citation>
    <scope>NUCLEOTIDE SEQUENCE [LARGE SCALE GENOMIC DNA]</scope>
    <source>
        <strain evidence="2 3">NEAU-C40</strain>
    </source>
</reference>
<protein>
    <submittedName>
        <fullName evidence="2">DUF397 domain-containing protein</fullName>
    </submittedName>
</protein>
<proteinExistence type="predicted"/>
<dbReference type="Pfam" id="PF04149">
    <property type="entry name" value="DUF397"/>
    <property type="match status" value="1"/>
</dbReference>
<dbReference type="EMBL" id="SUMC01000059">
    <property type="protein sequence ID" value="TKA03006.1"/>
    <property type="molecule type" value="Genomic_DNA"/>
</dbReference>
<name>A0A4U0S2C2_9ACTN</name>
<feature type="domain" description="DUF397" evidence="1">
    <location>
        <begin position="4"/>
        <end position="58"/>
    </location>
</feature>
<evidence type="ECO:0000259" key="1">
    <source>
        <dbReference type="Pfam" id="PF04149"/>
    </source>
</evidence>
<organism evidence="2 3">
    <name type="scientific">Actinacidiphila oryziradicis</name>
    <dbReference type="NCBI Taxonomy" id="2571141"/>
    <lineage>
        <taxon>Bacteria</taxon>
        <taxon>Bacillati</taxon>
        <taxon>Actinomycetota</taxon>
        <taxon>Actinomycetes</taxon>
        <taxon>Kitasatosporales</taxon>
        <taxon>Streptomycetaceae</taxon>
        <taxon>Actinacidiphila</taxon>
    </lineage>
</organism>
<accession>A0A4U0S2C2</accession>
<keyword evidence="3" id="KW-1185">Reference proteome</keyword>
<comment type="caution">
    <text evidence="2">The sequence shown here is derived from an EMBL/GenBank/DDBJ whole genome shotgun (WGS) entry which is preliminary data.</text>
</comment>
<dbReference type="RefSeq" id="WP_136728705.1">
    <property type="nucleotide sequence ID" value="NZ_SUMC01000059.1"/>
</dbReference>
<evidence type="ECO:0000313" key="2">
    <source>
        <dbReference type="EMBL" id="TKA03006.1"/>
    </source>
</evidence>
<dbReference type="Proteomes" id="UP000305778">
    <property type="component" value="Unassembled WGS sequence"/>
</dbReference>